<protein>
    <submittedName>
        <fullName evidence="9">Cytochrome c</fullName>
    </submittedName>
</protein>
<dbReference type="PRINTS" id="PR00604">
    <property type="entry name" value="CYTCHRMECIAB"/>
</dbReference>
<evidence type="ECO:0000313" key="9">
    <source>
        <dbReference type="EMBL" id="GAN76910.1"/>
    </source>
</evidence>
<dbReference type="PROSITE" id="PS51007">
    <property type="entry name" value="CYTC"/>
    <property type="match status" value="1"/>
</dbReference>
<dbReference type="Proteomes" id="UP000032680">
    <property type="component" value="Unassembled WGS sequence"/>
</dbReference>
<evidence type="ECO:0000256" key="6">
    <source>
        <dbReference type="PROSITE-ProRule" id="PRU00433"/>
    </source>
</evidence>
<evidence type="ECO:0000256" key="4">
    <source>
        <dbReference type="ARBA" id="ARBA00022982"/>
    </source>
</evidence>
<gene>
    <name evidence="9" type="ORF">Asru_0188_06</name>
</gene>
<dbReference type="PANTHER" id="PTHR11961">
    <property type="entry name" value="CYTOCHROME C"/>
    <property type="match status" value="1"/>
</dbReference>
<dbReference type="EMBL" id="BANB01000188">
    <property type="protein sequence ID" value="GAN76910.1"/>
    <property type="molecule type" value="Genomic_DNA"/>
</dbReference>
<comment type="caution">
    <text evidence="9">The sequence shown here is derived from an EMBL/GenBank/DDBJ whole genome shotgun (WGS) entry which is preliminary data.</text>
</comment>
<dbReference type="AlphaFoldDB" id="A0A0D6P571"/>
<reference evidence="9 10" key="1">
    <citation type="submission" date="2012-11" db="EMBL/GenBank/DDBJ databases">
        <title>Whole genome sequence of Acidisphaera rubrifaciens HS-AP3.</title>
        <authorList>
            <person name="Azuma Y."/>
            <person name="Higashiura N."/>
            <person name="Hirakawa H."/>
            <person name="Matsushita K."/>
        </authorList>
    </citation>
    <scope>NUCLEOTIDE SEQUENCE [LARGE SCALE GENOMIC DNA]</scope>
    <source>
        <strain evidence="9 10">HS-AP3</strain>
    </source>
</reference>
<evidence type="ECO:0000256" key="5">
    <source>
        <dbReference type="ARBA" id="ARBA00023004"/>
    </source>
</evidence>
<feature type="chain" id="PRO_5002309486" evidence="7">
    <location>
        <begin position="22"/>
        <end position="130"/>
    </location>
</feature>
<dbReference type="InterPro" id="IPR036909">
    <property type="entry name" value="Cyt_c-like_dom_sf"/>
</dbReference>
<keyword evidence="5 6" id="KW-0408">Iron</keyword>
<evidence type="ECO:0000259" key="8">
    <source>
        <dbReference type="PROSITE" id="PS51007"/>
    </source>
</evidence>
<organism evidence="9 10">
    <name type="scientific">Acidisphaera rubrifaciens HS-AP3</name>
    <dbReference type="NCBI Taxonomy" id="1231350"/>
    <lineage>
        <taxon>Bacteria</taxon>
        <taxon>Pseudomonadati</taxon>
        <taxon>Pseudomonadota</taxon>
        <taxon>Alphaproteobacteria</taxon>
        <taxon>Acetobacterales</taxon>
        <taxon>Acetobacteraceae</taxon>
        <taxon>Acidisphaera</taxon>
    </lineage>
</organism>
<name>A0A0D6P571_9PROT</name>
<sequence>MASLASGIAVSVILCAAAARAQIPLPSDDDAKPDPATLFANQCGTCHIAQKSDEVRQGPNLFGVYGRRAGTYPGFKYSAGFAKADWVWDEAHLDRWLTNPQAMIPGAVMLYHQDDPTVRHTIIGYLKEQH</sequence>
<evidence type="ECO:0000313" key="10">
    <source>
        <dbReference type="Proteomes" id="UP000032680"/>
    </source>
</evidence>
<feature type="signal peptide" evidence="7">
    <location>
        <begin position="1"/>
        <end position="21"/>
    </location>
</feature>
<proteinExistence type="predicted"/>
<dbReference type="RefSeq" id="WP_199445572.1">
    <property type="nucleotide sequence ID" value="NZ_BANB01000188.1"/>
</dbReference>
<evidence type="ECO:0000256" key="1">
    <source>
        <dbReference type="ARBA" id="ARBA00022448"/>
    </source>
</evidence>
<keyword evidence="4" id="KW-0249">Electron transport</keyword>
<keyword evidence="1" id="KW-0813">Transport</keyword>
<dbReference type="InterPro" id="IPR002327">
    <property type="entry name" value="Cyt_c_1A/1B"/>
</dbReference>
<dbReference type="GO" id="GO:0020037">
    <property type="term" value="F:heme binding"/>
    <property type="evidence" value="ECO:0007669"/>
    <property type="project" value="InterPro"/>
</dbReference>
<evidence type="ECO:0000256" key="2">
    <source>
        <dbReference type="ARBA" id="ARBA00022617"/>
    </source>
</evidence>
<keyword evidence="10" id="KW-1185">Reference proteome</keyword>
<accession>A0A0D6P571</accession>
<keyword evidence="2 6" id="KW-0349">Heme</keyword>
<evidence type="ECO:0000256" key="7">
    <source>
        <dbReference type="SAM" id="SignalP"/>
    </source>
</evidence>
<dbReference type="SUPFAM" id="SSF46626">
    <property type="entry name" value="Cytochrome c"/>
    <property type="match status" value="1"/>
</dbReference>
<dbReference type="GO" id="GO:0009055">
    <property type="term" value="F:electron transfer activity"/>
    <property type="evidence" value="ECO:0007669"/>
    <property type="project" value="InterPro"/>
</dbReference>
<dbReference type="GO" id="GO:0046872">
    <property type="term" value="F:metal ion binding"/>
    <property type="evidence" value="ECO:0007669"/>
    <property type="project" value="UniProtKB-KW"/>
</dbReference>
<feature type="domain" description="Cytochrome c" evidence="8">
    <location>
        <begin position="30"/>
        <end position="130"/>
    </location>
</feature>
<keyword evidence="7" id="KW-0732">Signal</keyword>
<evidence type="ECO:0000256" key="3">
    <source>
        <dbReference type="ARBA" id="ARBA00022723"/>
    </source>
</evidence>
<keyword evidence="3 6" id="KW-0479">Metal-binding</keyword>
<dbReference type="Gene3D" id="1.10.760.10">
    <property type="entry name" value="Cytochrome c-like domain"/>
    <property type="match status" value="1"/>
</dbReference>
<dbReference type="InterPro" id="IPR009056">
    <property type="entry name" value="Cyt_c-like_dom"/>
</dbReference>